<evidence type="ECO:0000256" key="4">
    <source>
        <dbReference type="SAM" id="MobiDB-lite"/>
    </source>
</evidence>
<dbReference type="InterPro" id="IPR036020">
    <property type="entry name" value="WW_dom_sf"/>
</dbReference>
<name>A0A7S1Z6Q3_9STRA</name>
<evidence type="ECO:0000256" key="2">
    <source>
        <dbReference type="ARBA" id="ARBA00022490"/>
    </source>
</evidence>
<feature type="region of interest" description="Disordered" evidence="4">
    <location>
        <begin position="234"/>
        <end position="261"/>
    </location>
</feature>
<dbReference type="PROSITE" id="PS01159">
    <property type="entry name" value="WW_DOMAIN_1"/>
    <property type="match status" value="1"/>
</dbReference>
<keyword evidence="2" id="KW-0963">Cytoplasm</keyword>
<feature type="region of interest" description="Disordered" evidence="4">
    <location>
        <begin position="1"/>
        <end position="25"/>
    </location>
</feature>
<accession>A0A7S1Z6Q3</accession>
<dbReference type="EMBL" id="HBGN01017430">
    <property type="protein sequence ID" value="CAD9330172.1"/>
    <property type="molecule type" value="Transcribed_RNA"/>
</dbReference>
<comment type="subcellular location">
    <subcellularLocation>
        <location evidence="1">Cytoplasm</location>
    </subcellularLocation>
</comment>
<dbReference type="PANTHER" id="PTHR14791:SF29">
    <property type="entry name" value="PROTEIN KIBRA"/>
    <property type="match status" value="1"/>
</dbReference>
<dbReference type="SMART" id="SM00456">
    <property type="entry name" value="WW"/>
    <property type="match status" value="2"/>
</dbReference>
<evidence type="ECO:0000256" key="3">
    <source>
        <dbReference type="ARBA" id="ARBA00022553"/>
    </source>
</evidence>
<organism evidence="6">
    <name type="scientific">Ditylum brightwellii</name>
    <dbReference type="NCBI Taxonomy" id="49249"/>
    <lineage>
        <taxon>Eukaryota</taxon>
        <taxon>Sar</taxon>
        <taxon>Stramenopiles</taxon>
        <taxon>Ochrophyta</taxon>
        <taxon>Bacillariophyta</taxon>
        <taxon>Mediophyceae</taxon>
        <taxon>Lithodesmiophycidae</taxon>
        <taxon>Lithodesmiales</taxon>
        <taxon>Lithodesmiaceae</taxon>
        <taxon>Ditylum</taxon>
    </lineage>
</organism>
<gene>
    <name evidence="6" type="ORF">DBRI1063_LOCUS11157</name>
</gene>
<dbReference type="PROSITE" id="PS50020">
    <property type="entry name" value="WW_DOMAIN_2"/>
    <property type="match status" value="2"/>
</dbReference>
<proteinExistence type="predicted"/>
<feature type="compositionally biased region" description="Basic residues" evidence="4">
    <location>
        <begin position="131"/>
        <end position="144"/>
    </location>
</feature>
<evidence type="ECO:0000259" key="5">
    <source>
        <dbReference type="PROSITE" id="PS50020"/>
    </source>
</evidence>
<reference evidence="6" key="1">
    <citation type="submission" date="2021-01" db="EMBL/GenBank/DDBJ databases">
        <authorList>
            <person name="Corre E."/>
            <person name="Pelletier E."/>
            <person name="Niang G."/>
            <person name="Scheremetjew M."/>
            <person name="Finn R."/>
            <person name="Kale V."/>
            <person name="Holt S."/>
            <person name="Cochrane G."/>
            <person name="Meng A."/>
            <person name="Brown T."/>
            <person name="Cohen L."/>
        </authorList>
    </citation>
    <scope>NUCLEOTIDE SEQUENCE</scope>
    <source>
        <strain evidence="6">Pop2</strain>
    </source>
</reference>
<dbReference type="InterPro" id="IPR001202">
    <property type="entry name" value="WW_dom"/>
</dbReference>
<dbReference type="AlphaFoldDB" id="A0A7S1Z6Q3"/>
<dbReference type="Pfam" id="PF00397">
    <property type="entry name" value="WW"/>
    <property type="match status" value="2"/>
</dbReference>
<keyword evidence="3" id="KW-0597">Phosphoprotein</keyword>
<dbReference type="InterPro" id="IPR051105">
    <property type="entry name" value="WWC/KIBRA_Hippo_Reg"/>
</dbReference>
<dbReference type="Gene3D" id="2.20.70.10">
    <property type="match status" value="2"/>
</dbReference>
<feature type="compositionally biased region" description="Basic and acidic residues" evidence="4">
    <location>
        <begin position="1"/>
        <end position="10"/>
    </location>
</feature>
<feature type="domain" description="WW" evidence="5">
    <location>
        <begin position="204"/>
        <end position="238"/>
    </location>
</feature>
<sequence>MPLKRLDRVGTKMQSFQEERQWEDQVRKDAGDELMGEGYKHFQNKTETPEEVAARKEAERIKQRIRPDNQRYYIAAETFGGWKCDYVFTTRDRGTGYYWDGMDTYKEKVLGQDISAAQNTEKTEPGEKTEKLKKKKQKRTKKQKAAPAVLDDPMHPMEQVAAAIQRRKQALSQPPFSSSLSLRQHTLSSTSSVISGLAETTTDSSLPKGWEKAADPSSQRVYYFNRSTGERKWEYPCQASESQANSTDSTPNGQNSQDVNNTLPKVWKETVDAATGKKYFYNSETGQTSWKIPKEDVAIT</sequence>
<dbReference type="GO" id="GO:0005737">
    <property type="term" value="C:cytoplasm"/>
    <property type="evidence" value="ECO:0007669"/>
    <property type="project" value="UniProtKB-SubCell"/>
</dbReference>
<feature type="domain" description="WW" evidence="5">
    <location>
        <begin position="261"/>
        <end position="295"/>
    </location>
</feature>
<dbReference type="CDD" id="cd00201">
    <property type="entry name" value="WW"/>
    <property type="match status" value="2"/>
</dbReference>
<feature type="region of interest" description="Disordered" evidence="4">
    <location>
        <begin position="116"/>
        <end position="151"/>
    </location>
</feature>
<protein>
    <recommendedName>
        <fullName evidence="5">WW domain-containing protein</fullName>
    </recommendedName>
</protein>
<evidence type="ECO:0000313" key="6">
    <source>
        <dbReference type="EMBL" id="CAD9330172.1"/>
    </source>
</evidence>
<dbReference type="SUPFAM" id="SSF51045">
    <property type="entry name" value="WW domain"/>
    <property type="match status" value="2"/>
</dbReference>
<evidence type="ECO:0000256" key="1">
    <source>
        <dbReference type="ARBA" id="ARBA00004496"/>
    </source>
</evidence>
<feature type="compositionally biased region" description="Polar residues" evidence="4">
    <location>
        <begin position="239"/>
        <end position="261"/>
    </location>
</feature>
<dbReference type="PANTHER" id="PTHR14791">
    <property type="entry name" value="BOMB/KIRA PROTEINS"/>
    <property type="match status" value="1"/>
</dbReference>
<feature type="compositionally biased region" description="Basic and acidic residues" evidence="4">
    <location>
        <begin position="121"/>
        <end position="130"/>
    </location>
</feature>